<organism evidence="1">
    <name type="scientific">marine metagenome</name>
    <dbReference type="NCBI Taxonomy" id="408172"/>
    <lineage>
        <taxon>unclassified sequences</taxon>
        <taxon>metagenomes</taxon>
        <taxon>ecological metagenomes</taxon>
    </lineage>
</organism>
<evidence type="ECO:0008006" key="2">
    <source>
        <dbReference type="Google" id="ProtNLM"/>
    </source>
</evidence>
<dbReference type="InterPro" id="IPR011989">
    <property type="entry name" value="ARM-like"/>
</dbReference>
<name>A0A382N654_9ZZZZ</name>
<dbReference type="Gene3D" id="1.25.10.10">
    <property type="entry name" value="Leucine-rich Repeat Variant"/>
    <property type="match status" value="1"/>
</dbReference>
<dbReference type="SUPFAM" id="SSF53649">
    <property type="entry name" value="Alkaline phosphatase-like"/>
    <property type="match status" value="1"/>
</dbReference>
<accession>A0A382N654</accession>
<dbReference type="AlphaFoldDB" id="A0A382N654"/>
<dbReference type="InterPro" id="IPR016024">
    <property type="entry name" value="ARM-type_fold"/>
</dbReference>
<proteinExistence type="predicted"/>
<sequence length="221" mass="24941">QFHQARPPEQLFDIETDPHEVNNLANDPRHAGALKELRARMQKRLREINDLSFYPESHMVKEALGNGVEYGKKHHAEVERLAAISDLALLAFEDARKPLARAMGSDKQWDRYWACITASVFGKSAKPLVHDAKKLLSDENLMVRARAAEFLGSIKALDPMPTLIGVLNESKSTQEILLTFNMVVYLRDYKGYAFDLSQVKLKTKGGESSRRTDYLSGKGKL</sequence>
<reference evidence="1" key="1">
    <citation type="submission" date="2018-05" db="EMBL/GenBank/DDBJ databases">
        <authorList>
            <person name="Lanie J.A."/>
            <person name="Ng W.-L."/>
            <person name="Kazmierczak K.M."/>
            <person name="Andrzejewski T.M."/>
            <person name="Davidsen T.M."/>
            <person name="Wayne K.J."/>
            <person name="Tettelin H."/>
            <person name="Glass J.I."/>
            <person name="Rusch D."/>
            <person name="Podicherti R."/>
            <person name="Tsui H.-C.T."/>
            <person name="Winkler M.E."/>
        </authorList>
    </citation>
    <scope>NUCLEOTIDE SEQUENCE</scope>
</reference>
<dbReference type="InterPro" id="IPR017850">
    <property type="entry name" value="Alkaline_phosphatase_core_sf"/>
</dbReference>
<feature type="non-terminal residue" evidence="1">
    <location>
        <position position="1"/>
    </location>
</feature>
<gene>
    <name evidence="1" type="ORF">METZ01_LOCUS309084</name>
</gene>
<dbReference type="Gene3D" id="3.40.720.10">
    <property type="entry name" value="Alkaline Phosphatase, subunit A"/>
    <property type="match status" value="1"/>
</dbReference>
<protein>
    <recommendedName>
        <fullName evidence="2">N-sulphoglucosamine sulphohydrolase C-terminal domain-containing protein</fullName>
    </recommendedName>
</protein>
<dbReference type="SUPFAM" id="SSF48371">
    <property type="entry name" value="ARM repeat"/>
    <property type="match status" value="1"/>
</dbReference>
<evidence type="ECO:0000313" key="1">
    <source>
        <dbReference type="EMBL" id="SVC56230.1"/>
    </source>
</evidence>
<dbReference type="EMBL" id="UINC01098031">
    <property type="protein sequence ID" value="SVC56230.1"/>
    <property type="molecule type" value="Genomic_DNA"/>
</dbReference>